<evidence type="ECO:0000259" key="16">
    <source>
        <dbReference type="Pfam" id="PF07993"/>
    </source>
</evidence>
<keyword evidence="3" id="KW-1133">Transmembrane helix</keyword>
<comment type="function">
    <text evidence="15">Catalyzes the reduction of fatty acyl-CoA to fatty alcohols.</text>
</comment>
<feature type="non-terminal residue" evidence="17">
    <location>
        <position position="1"/>
    </location>
</feature>
<evidence type="ECO:0000256" key="10">
    <source>
        <dbReference type="ARBA" id="ARBA00048521"/>
    </source>
</evidence>
<dbReference type="GO" id="GO:0005778">
    <property type="term" value="C:peroxisomal membrane"/>
    <property type="evidence" value="ECO:0007669"/>
    <property type="project" value="UniProtKB-SubCell"/>
</dbReference>
<keyword evidence="18" id="KW-1185">Reference proteome</keyword>
<comment type="catalytic activity">
    <reaction evidence="7">
        <text>(9Z,12Z)-octadecadienoyl-CoA + 2 NADPH + 2 H(+) = (9Z,12Z)-octadecadien-1-ol + 2 NADP(+) + CoA</text>
        <dbReference type="Rhea" id="RHEA:36363"/>
        <dbReference type="ChEBI" id="CHEBI:15378"/>
        <dbReference type="ChEBI" id="CHEBI:57287"/>
        <dbReference type="ChEBI" id="CHEBI:57383"/>
        <dbReference type="ChEBI" id="CHEBI:57783"/>
        <dbReference type="ChEBI" id="CHEBI:58349"/>
        <dbReference type="ChEBI" id="CHEBI:73534"/>
    </reaction>
    <physiologicalReaction direction="left-to-right" evidence="7">
        <dbReference type="Rhea" id="RHEA:36364"/>
    </physiologicalReaction>
</comment>
<evidence type="ECO:0000256" key="7">
    <source>
        <dbReference type="ARBA" id="ARBA00047362"/>
    </source>
</evidence>
<dbReference type="InterPro" id="IPR036291">
    <property type="entry name" value="NAD(P)-bd_dom_sf"/>
</dbReference>
<evidence type="ECO:0000256" key="14">
    <source>
        <dbReference type="ARBA" id="ARBA00049930"/>
    </source>
</evidence>
<name>A0A851XKF4_EOLRO</name>
<comment type="catalytic activity">
    <reaction evidence="11">
        <text>a long-chain fatty acyl-CoA + 2 NADPH + 2 H(+) = a long-chain primary fatty alcohol + 2 NADP(+) + CoA</text>
        <dbReference type="Rhea" id="RHEA:52716"/>
        <dbReference type="ChEBI" id="CHEBI:15378"/>
        <dbReference type="ChEBI" id="CHEBI:57287"/>
        <dbReference type="ChEBI" id="CHEBI:57783"/>
        <dbReference type="ChEBI" id="CHEBI:58349"/>
        <dbReference type="ChEBI" id="CHEBI:77396"/>
        <dbReference type="ChEBI" id="CHEBI:83139"/>
        <dbReference type="EC" id="1.2.1.84"/>
    </reaction>
    <physiologicalReaction direction="left-to-right" evidence="11">
        <dbReference type="Rhea" id="RHEA:52717"/>
    </physiologicalReaction>
</comment>
<comment type="catalytic activity">
    <reaction evidence="14">
        <text>eicosanoyl-CoA + 2 NADPH + 2 H(+) = eicosan-1-ol + 2 NADP(+) + CoA</text>
        <dbReference type="Rhea" id="RHEA:81727"/>
        <dbReference type="ChEBI" id="CHEBI:15378"/>
        <dbReference type="ChEBI" id="CHEBI:57287"/>
        <dbReference type="ChEBI" id="CHEBI:57380"/>
        <dbReference type="ChEBI" id="CHEBI:57783"/>
        <dbReference type="ChEBI" id="CHEBI:58349"/>
        <dbReference type="ChEBI" id="CHEBI:75627"/>
    </reaction>
    <physiologicalReaction direction="left-to-right" evidence="14">
        <dbReference type="Rhea" id="RHEA:81728"/>
    </physiologicalReaction>
</comment>
<evidence type="ECO:0000256" key="5">
    <source>
        <dbReference type="ARBA" id="ARBA00023140"/>
    </source>
</evidence>
<dbReference type="AlphaFoldDB" id="A0A851XKF4"/>
<dbReference type="GO" id="GO:0035336">
    <property type="term" value="P:long-chain fatty-acyl-CoA metabolic process"/>
    <property type="evidence" value="ECO:0007669"/>
    <property type="project" value="TreeGrafter"/>
</dbReference>
<keyword evidence="5" id="KW-0576">Peroxisome</keyword>
<comment type="catalytic activity">
    <reaction evidence="8">
        <text>(9Z)-octadecenoyl-CoA + 2 NADPH + 2 H(+) = (9Z)-octadecen-1-ol + 2 NADP(+) + CoA</text>
        <dbReference type="Rhea" id="RHEA:36323"/>
        <dbReference type="ChEBI" id="CHEBI:15378"/>
        <dbReference type="ChEBI" id="CHEBI:57287"/>
        <dbReference type="ChEBI" id="CHEBI:57387"/>
        <dbReference type="ChEBI" id="CHEBI:57783"/>
        <dbReference type="ChEBI" id="CHEBI:58349"/>
        <dbReference type="ChEBI" id="CHEBI:73504"/>
    </reaction>
    <physiologicalReaction direction="left-to-right" evidence="8">
        <dbReference type="Rhea" id="RHEA:36324"/>
    </physiologicalReaction>
</comment>
<gene>
    <name evidence="17" type="primary">Far1</name>
    <name evidence="17" type="ORF">EOLROS_R07721</name>
</gene>
<evidence type="ECO:0000256" key="4">
    <source>
        <dbReference type="ARBA" id="ARBA00023136"/>
    </source>
</evidence>
<dbReference type="Gene3D" id="3.40.50.720">
    <property type="entry name" value="NAD(P)-binding Rossmann-like Domain"/>
    <property type="match status" value="1"/>
</dbReference>
<dbReference type="InterPro" id="IPR013120">
    <property type="entry name" value="FAR_NAD-bd"/>
</dbReference>
<evidence type="ECO:0000256" key="2">
    <source>
        <dbReference type="ARBA" id="ARBA00022692"/>
    </source>
</evidence>
<dbReference type="PANTHER" id="PTHR11011:SF119">
    <property type="entry name" value="FATTY ACYL-COA REDUCTASE 1"/>
    <property type="match status" value="1"/>
</dbReference>
<feature type="domain" description="Thioester reductase (TE)" evidence="16">
    <location>
        <begin position="4"/>
        <end position="102"/>
    </location>
</feature>
<keyword evidence="15" id="KW-0521">NADP</keyword>
<comment type="catalytic activity">
    <reaction evidence="10">
        <text>hexadecanoyl-CoA + 2 NADPH + 2 H(+) = hexadecan-1-ol + 2 NADP(+) + CoA</text>
        <dbReference type="Rhea" id="RHEA:36315"/>
        <dbReference type="ChEBI" id="CHEBI:15378"/>
        <dbReference type="ChEBI" id="CHEBI:16125"/>
        <dbReference type="ChEBI" id="CHEBI:57287"/>
        <dbReference type="ChEBI" id="CHEBI:57379"/>
        <dbReference type="ChEBI" id="CHEBI:57783"/>
        <dbReference type="ChEBI" id="CHEBI:58349"/>
        <dbReference type="EC" id="1.2.1.84"/>
    </reaction>
    <physiologicalReaction direction="left-to-right" evidence="10">
        <dbReference type="Rhea" id="RHEA:36316"/>
    </physiologicalReaction>
</comment>
<feature type="non-terminal residue" evidence="17">
    <location>
        <position position="178"/>
    </location>
</feature>
<comment type="catalytic activity">
    <reaction evidence="12">
        <text>18-methylnonadecanoyl-CoA + 2 NADPH + 2 H(+) = 18-methylnonadecan-1-ol + 2 NADP(+) + CoA</text>
        <dbReference type="Rhea" id="RHEA:81767"/>
        <dbReference type="ChEBI" id="CHEBI:15378"/>
        <dbReference type="ChEBI" id="CHEBI:57287"/>
        <dbReference type="ChEBI" id="CHEBI:57783"/>
        <dbReference type="ChEBI" id="CHEBI:58349"/>
        <dbReference type="ChEBI" id="CHEBI:84914"/>
        <dbReference type="ChEBI" id="CHEBI:231999"/>
    </reaction>
    <physiologicalReaction direction="left-to-right" evidence="12">
        <dbReference type="Rhea" id="RHEA:81768"/>
    </physiologicalReaction>
</comment>
<evidence type="ECO:0000256" key="6">
    <source>
        <dbReference type="ARBA" id="ARBA00045581"/>
    </source>
</evidence>
<keyword evidence="15" id="KW-0443">Lipid metabolism</keyword>
<evidence type="ECO:0000256" key="1">
    <source>
        <dbReference type="ARBA" id="ARBA00004549"/>
    </source>
</evidence>
<dbReference type="Proteomes" id="UP000637704">
    <property type="component" value="Unassembled WGS sequence"/>
</dbReference>
<dbReference type="SUPFAM" id="SSF51735">
    <property type="entry name" value="NAD(P)-binding Rossmann-fold domains"/>
    <property type="match status" value="1"/>
</dbReference>
<dbReference type="GO" id="GO:0080019">
    <property type="term" value="F:alcohol-forming very long-chain fatty acyl-CoA reductase activity"/>
    <property type="evidence" value="ECO:0007669"/>
    <property type="project" value="InterPro"/>
</dbReference>
<evidence type="ECO:0000256" key="15">
    <source>
        <dbReference type="RuleBase" id="RU363097"/>
    </source>
</evidence>
<dbReference type="GO" id="GO:0102965">
    <property type="term" value="F:alcohol-forming long-chain fatty acyl-CoA reductase activity"/>
    <property type="evidence" value="ECO:0007669"/>
    <property type="project" value="UniProtKB-EC"/>
</dbReference>
<evidence type="ECO:0000256" key="9">
    <source>
        <dbReference type="ARBA" id="ARBA00047991"/>
    </source>
</evidence>
<keyword evidence="4" id="KW-0472">Membrane</keyword>
<evidence type="ECO:0000256" key="11">
    <source>
        <dbReference type="ARBA" id="ARBA00049089"/>
    </source>
</evidence>
<keyword evidence="2" id="KW-0812">Transmembrane</keyword>
<keyword evidence="15" id="KW-0444">Lipid biosynthesis</keyword>
<dbReference type="EMBL" id="WBNI01000096">
    <property type="protein sequence ID" value="NXD63979.1"/>
    <property type="molecule type" value="Genomic_DNA"/>
</dbReference>
<dbReference type="InterPro" id="IPR026055">
    <property type="entry name" value="FAR"/>
</dbReference>
<comment type="caution">
    <text evidence="17">The sequence shown here is derived from an EMBL/GenBank/DDBJ whole genome shotgun (WGS) entry which is preliminary data.</text>
</comment>
<dbReference type="PANTHER" id="PTHR11011">
    <property type="entry name" value="MALE STERILITY PROTEIN 2-RELATED"/>
    <property type="match status" value="1"/>
</dbReference>
<comment type="function">
    <text evidence="6">Catalyzes the reduction of saturated and unsaturated C16 or C18 fatty acyl-CoA to fatty alcohols. It plays an essential role in the production of ether lipids/plasmalogens which synthesis requires fatty alcohols. In parallel, it is also required for wax monoesters production since fatty alcohols also constitute a substrate for their synthesis.</text>
</comment>
<protein>
    <recommendedName>
        <fullName evidence="15">Fatty acyl-CoA reductase</fullName>
        <ecNumber evidence="15">1.2.1.84</ecNumber>
    </recommendedName>
</protein>
<sequence>WMDDGLVNDITPKLLGDRPNTYIYTKALAEYVVQQEGAKLNTAIIRPSIVGASWKEPFPGWIDSFHGPSGVIIAAGKGILRTMRASNNALADLVPVDVAVNMALAAAWYSGVNRYNYIYTYIGITLLCNFSFSEYHVISTFKRNPLEQAFRRPNVNLTSNHLLYHYWIAVSHKAPAFL</sequence>
<evidence type="ECO:0000256" key="12">
    <source>
        <dbReference type="ARBA" id="ARBA00049865"/>
    </source>
</evidence>
<dbReference type="Pfam" id="PF07993">
    <property type="entry name" value="NAD_binding_4"/>
    <property type="match status" value="1"/>
</dbReference>
<accession>A0A851XKF4</accession>
<proteinExistence type="inferred from homology"/>
<dbReference type="EC" id="1.2.1.84" evidence="15"/>
<evidence type="ECO:0000256" key="3">
    <source>
        <dbReference type="ARBA" id="ARBA00022989"/>
    </source>
</evidence>
<comment type="similarity">
    <text evidence="15">Belongs to the fatty acyl-CoA reductase family.</text>
</comment>
<keyword evidence="15" id="KW-0560">Oxidoreductase</keyword>
<evidence type="ECO:0000313" key="17">
    <source>
        <dbReference type="EMBL" id="NXD63979.1"/>
    </source>
</evidence>
<comment type="catalytic activity">
    <reaction evidence="13">
        <text>16-methylheptadecanoyl-CoA + 2 NADPH + 2 H(+) = 16-methylheptadecan-1-ol + 2 NADP(+) + CoA</text>
        <dbReference type="Rhea" id="RHEA:81763"/>
        <dbReference type="ChEBI" id="CHEBI:15378"/>
        <dbReference type="ChEBI" id="CHEBI:57287"/>
        <dbReference type="ChEBI" id="CHEBI:57783"/>
        <dbReference type="ChEBI" id="CHEBI:58349"/>
        <dbReference type="ChEBI" id="CHEBI:84911"/>
        <dbReference type="ChEBI" id="CHEBI:231998"/>
    </reaction>
    <physiologicalReaction direction="left-to-right" evidence="13">
        <dbReference type="Rhea" id="RHEA:81764"/>
    </physiologicalReaction>
</comment>
<organism evidence="17 18">
    <name type="scientific">Eolophus roseicapilla</name>
    <name type="common">Galah cockatoo</name>
    <name type="synonym">Cacatua roseicapilla</name>
    <dbReference type="NCBI Taxonomy" id="176039"/>
    <lineage>
        <taxon>Eukaryota</taxon>
        <taxon>Metazoa</taxon>
        <taxon>Chordata</taxon>
        <taxon>Craniata</taxon>
        <taxon>Vertebrata</taxon>
        <taxon>Euteleostomi</taxon>
        <taxon>Archelosauria</taxon>
        <taxon>Archosauria</taxon>
        <taxon>Dinosauria</taxon>
        <taxon>Saurischia</taxon>
        <taxon>Theropoda</taxon>
        <taxon>Coelurosauria</taxon>
        <taxon>Aves</taxon>
        <taxon>Neognathae</taxon>
        <taxon>Neoaves</taxon>
        <taxon>Telluraves</taxon>
        <taxon>Australaves</taxon>
        <taxon>Psittaciformes</taxon>
        <taxon>Cacatuidae</taxon>
        <taxon>Eolophus</taxon>
    </lineage>
</organism>
<evidence type="ECO:0000313" key="18">
    <source>
        <dbReference type="Proteomes" id="UP000637704"/>
    </source>
</evidence>
<comment type="catalytic activity">
    <reaction evidence="9">
        <text>octadecanoyl-CoA + 2 NADPH + 2 H(+) = octadecan-1-ol + 2 NADP(+) + CoA</text>
        <dbReference type="Rhea" id="RHEA:36319"/>
        <dbReference type="ChEBI" id="CHEBI:15378"/>
        <dbReference type="ChEBI" id="CHEBI:32154"/>
        <dbReference type="ChEBI" id="CHEBI:57287"/>
        <dbReference type="ChEBI" id="CHEBI:57394"/>
        <dbReference type="ChEBI" id="CHEBI:57783"/>
        <dbReference type="ChEBI" id="CHEBI:58349"/>
        <dbReference type="EC" id="1.2.1.84"/>
    </reaction>
    <physiologicalReaction direction="left-to-right" evidence="9">
        <dbReference type="Rhea" id="RHEA:36320"/>
    </physiologicalReaction>
</comment>
<evidence type="ECO:0000256" key="13">
    <source>
        <dbReference type="ARBA" id="ARBA00049928"/>
    </source>
</evidence>
<reference evidence="17" key="1">
    <citation type="submission" date="2019-09" db="EMBL/GenBank/DDBJ databases">
        <title>Bird 10,000 Genomes (B10K) Project - Family phase.</title>
        <authorList>
            <person name="Zhang G."/>
        </authorList>
    </citation>
    <scope>NUCLEOTIDE SEQUENCE</scope>
    <source>
        <strain evidence="17">B10K-DU-025-06</strain>
        <tissue evidence="17">Mixed tissue sample</tissue>
    </source>
</reference>
<evidence type="ECO:0000256" key="8">
    <source>
        <dbReference type="ARBA" id="ARBA00047934"/>
    </source>
</evidence>
<comment type="subcellular location">
    <subcellularLocation>
        <location evidence="1">Peroxisome membrane</location>
        <topology evidence="1">Single-pass membrane protein</topology>
    </subcellularLocation>
</comment>